<keyword evidence="1" id="KW-0732">Signal</keyword>
<name>A0A934SX75_9BURK</name>
<dbReference type="InterPro" id="IPR010869">
    <property type="entry name" value="DUF1501"/>
</dbReference>
<keyword evidence="3" id="KW-1185">Reference proteome</keyword>
<dbReference type="AlphaFoldDB" id="A0A934SX75"/>
<gene>
    <name evidence="2" type="ORF">JJB74_20530</name>
</gene>
<dbReference type="RefSeq" id="WP_200594966.1">
    <property type="nucleotide sequence ID" value="NZ_JAEPBG010000009.1"/>
</dbReference>
<evidence type="ECO:0000256" key="1">
    <source>
        <dbReference type="SAM" id="SignalP"/>
    </source>
</evidence>
<protein>
    <submittedName>
        <fullName evidence="2">DUF1501 domain-containing protein</fullName>
    </submittedName>
</protein>
<feature type="chain" id="PRO_5037474272" evidence="1">
    <location>
        <begin position="25"/>
        <end position="392"/>
    </location>
</feature>
<dbReference type="PANTHER" id="PTHR43737:SF1">
    <property type="entry name" value="DUF1501 DOMAIN-CONTAINING PROTEIN"/>
    <property type="match status" value="1"/>
</dbReference>
<feature type="signal peptide" evidence="1">
    <location>
        <begin position="1"/>
        <end position="24"/>
    </location>
</feature>
<dbReference type="PANTHER" id="PTHR43737">
    <property type="entry name" value="BLL7424 PROTEIN"/>
    <property type="match status" value="1"/>
</dbReference>
<evidence type="ECO:0000313" key="2">
    <source>
        <dbReference type="EMBL" id="MBK4737015.1"/>
    </source>
</evidence>
<sequence length="392" mass="42068">MQRRTLLTSLAAAALSSTAARLFAAPAAPGRFLLVFLRGGYDAASLLVPTASDFYYEVRPNIAIPRPRPDAASAIALNADWGLHPSLVASIAPLWHAGQAAFIPFAGTDDASRSHFETQDSIERGLGDARATGSGFMNRLAALLQGVPAIAFTEQLPLCLRGPAQVPNLALRDAGRHGIDARQSELIASMYGDSPLSGRVREAFALRAELERDAAGEMERAGRSAISSRGFEAQARQVARLMRDRYRLGFIDVGGWDTHVAQGATSGALASRLDELGRGLAAIAEELGSAWRDTVVMVVSEFGRTLRENGNRGTDHGHGTVYWVLGGSVRGGRIAGEQARVDAVSLFQDRDYPVLNEYRAVLGELFSRMYGLNAAQIERVFPGARRGRLGLV</sequence>
<accession>A0A934SX75</accession>
<evidence type="ECO:0000313" key="3">
    <source>
        <dbReference type="Proteomes" id="UP000622890"/>
    </source>
</evidence>
<reference evidence="2" key="1">
    <citation type="submission" date="2021-01" db="EMBL/GenBank/DDBJ databases">
        <title>Genome sequence of strain Noviherbaspirillum sp. DKR-6.</title>
        <authorList>
            <person name="Chaudhary D.K."/>
        </authorList>
    </citation>
    <scope>NUCLEOTIDE SEQUENCE</scope>
    <source>
        <strain evidence="2">DKR-6</strain>
    </source>
</reference>
<comment type="caution">
    <text evidence="2">The sequence shown here is derived from an EMBL/GenBank/DDBJ whole genome shotgun (WGS) entry which is preliminary data.</text>
</comment>
<dbReference type="EMBL" id="JAEPBG010000009">
    <property type="protein sequence ID" value="MBK4737015.1"/>
    <property type="molecule type" value="Genomic_DNA"/>
</dbReference>
<proteinExistence type="predicted"/>
<dbReference type="Proteomes" id="UP000622890">
    <property type="component" value="Unassembled WGS sequence"/>
</dbReference>
<dbReference type="Pfam" id="PF07394">
    <property type="entry name" value="DUF1501"/>
    <property type="match status" value="1"/>
</dbReference>
<organism evidence="2 3">
    <name type="scientific">Noviherbaspirillum pedocola</name>
    <dbReference type="NCBI Taxonomy" id="2801341"/>
    <lineage>
        <taxon>Bacteria</taxon>
        <taxon>Pseudomonadati</taxon>
        <taxon>Pseudomonadota</taxon>
        <taxon>Betaproteobacteria</taxon>
        <taxon>Burkholderiales</taxon>
        <taxon>Oxalobacteraceae</taxon>
        <taxon>Noviherbaspirillum</taxon>
    </lineage>
</organism>